<dbReference type="STRING" id="914234.M2QG32"/>
<reference evidence="1 2" key="1">
    <citation type="journal article" date="2012" name="Proc. Natl. Acad. Sci. U.S.A.">
        <title>Comparative genomics of Ceriporiopsis subvermispora and Phanerochaete chrysosporium provide insight into selective ligninolysis.</title>
        <authorList>
            <person name="Fernandez-Fueyo E."/>
            <person name="Ruiz-Duenas F.J."/>
            <person name="Ferreira P."/>
            <person name="Floudas D."/>
            <person name="Hibbett D.S."/>
            <person name="Canessa P."/>
            <person name="Larrondo L.F."/>
            <person name="James T.Y."/>
            <person name="Seelenfreund D."/>
            <person name="Lobos S."/>
            <person name="Polanco R."/>
            <person name="Tello M."/>
            <person name="Honda Y."/>
            <person name="Watanabe T."/>
            <person name="Watanabe T."/>
            <person name="Ryu J.S."/>
            <person name="Kubicek C.P."/>
            <person name="Schmoll M."/>
            <person name="Gaskell J."/>
            <person name="Hammel K.E."/>
            <person name="St John F.J."/>
            <person name="Vanden Wymelenberg A."/>
            <person name="Sabat G."/>
            <person name="Splinter BonDurant S."/>
            <person name="Syed K."/>
            <person name="Yadav J.S."/>
            <person name="Doddapaneni H."/>
            <person name="Subramanian V."/>
            <person name="Lavin J.L."/>
            <person name="Oguiza J.A."/>
            <person name="Perez G."/>
            <person name="Pisabarro A.G."/>
            <person name="Ramirez L."/>
            <person name="Santoyo F."/>
            <person name="Master E."/>
            <person name="Coutinho P.M."/>
            <person name="Henrissat B."/>
            <person name="Lombard V."/>
            <person name="Magnuson J.K."/>
            <person name="Kuees U."/>
            <person name="Hori C."/>
            <person name="Igarashi K."/>
            <person name="Samejima M."/>
            <person name="Held B.W."/>
            <person name="Barry K.W."/>
            <person name="LaButti K.M."/>
            <person name="Lapidus A."/>
            <person name="Lindquist E.A."/>
            <person name="Lucas S.M."/>
            <person name="Riley R."/>
            <person name="Salamov A.A."/>
            <person name="Hoffmeister D."/>
            <person name="Schwenk D."/>
            <person name="Hadar Y."/>
            <person name="Yarden O."/>
            <person name="de Vries R.P."/>
            <person name="Wiebenga A."/>
            <person name="Stenlid J."/>
            <person name="Eastwood D."/>
            <person name="Grigoriev I.V."/>
            <person name="Berka R.M."/>
            <person name="Blanchette R.A."/>
            <person name="Kersten P."/>
            <person name="Martinez A.T."/>
            <person name="Vicuna R."/>
            <person name="Cullen D."/>
        </authorList>
    </citation>
    <scope>NUCLEOTIDE SEQUENCE [LARGE SCALE GENOMIC DNA]</scope>
    <source>
        <strain evidence="1 2">B</strain>
    </source>
</reference>
<dbReference type="OrthoDB" id="245563at2759"/>
<accession>M2QG32</accession>
<gene>
    <name evidence="1" type="ORF">CERSUDRAFT_96221</name>
</gene>
<dbReference type="EMBL" id="KB445799">
    <property type="protein sequence ID" value="EMD35998.1"/>
    <property type="molecule type" value="Genomic_DNA"/>
</dbReference>
<evidence type="ECO:0000313" key="1">
    <source>
        <dbReference type="EMBL" id="EMD35998.1"/>
    </source>
</evidence>
<proteinExistence type="predicted"/>
<evidence type="ECO:0000313" key="2">
    <source>
        <dbReference type="Proteomes" id="UP000016930"/>
    </source>
</evidence>
<dbReference type="Proteomes" id="UP000016930">
    <property type="component" value="Unassembled WGS sequence"/>
</dbReference>
<dbReference type="HOGENOM" id="CLU_2096592_0_0_1"/>
<name>M2QG32_CERS8</name>
<sequence>MPENKPIILIISVSKLQLDRINAHLLSALKARANLEEVSTAKVAMEKLSCTPPPNAVLVTDAAVTQRKHHQVLDRLALYAKSGGIVVFACQFSSFVRPLDMGAMFKSTWKLSWTSG</sequence>
<protein>
    <submittedName>
        <fullName evidence="1">Uncharacterized protein</fullName>
    </submittedName>
</protein>
<keyword evidence="2" id="KW-1185">Reference proteome</keyword>
<organism evidence="1 2">
    <name type="scientific">Ceriporiopsis subvermispora (strain B)</name>
    <name type="common">White-rot fungus</name>
    <name type="synonym">Gelatoporia subvermispora</name>
    <dbReference type="NCBI Taxonomy" id="914234"/>
    <lineage>
        <taxon>Eukaryota</taxon>
        <taxon>Fungi</taxon>
        <taxon>Dikarya</taxon>
        <taxon>Basidiomycota</taxon>
        <taxon>Agaricomycotina</taxon>
        <taxon>Agaricomycetes</taxon>
        <taxon>Polyporales</taxon>
        <taxon>Gelatoporiaceae</taxon>
        <taxon>Gelatoporia</taxon>
    </lineage>
</organism>
<dbReference type="AlphaFoldDB" id="M2QG32"/>